<dbReference type="Pfam" id="PF00353">
    <property type="entry name" value="HemolysinCabind"/>
    <property type="match status" value="5"/>
</dbReference>
<dbReference type="PROSITE" id="PS00330">
    <property type="entry name" value="HEMOLYSIN_CALCIUM"/>
    <property type="match status" value="5"/>
</dbReference>
<evidence type="ECO:0000256" key="2">
    <source>
        <dbReference type="ARBA" id="ARBA00022525"/>
    </source>
</evidence>
<dbReference type="InterPro" id="IPR050557">
    <property type="entry name" value="RTX_toxin/Mannuronan_C5-epim"/>
</dbReference>
<feature type="domain" description="Carbohydrate binding module xylan-binding" evidence="3">
    <location>
        <begin position="399"/>
        <end position="471"/>
    </location>
</feature>
<name>A0A7Y4H574_9BRAD</name>
<dbReference type="GO" id="GO:0005576">
    <property type="term" value="C:extracellular region"/>
    <property type="evidence" value="ECO:0007669"/>
    <property type="project" value="UniProtKB-SubCell"/>
</dbReference>
<protein>
    <submittedName>
        <fullName evidence="4">Calcium-binding protein</fullName>
    </submittedName>
</protein>
<dbReference type="Pfam" id="PF16841">
    <property type="entry name" value="CBM60"/>
    <property type="match status" value="1"/>
</dbReference>
<dbReference type="CDD" id="cd19608">
    <property type="entry name" value="GH113_mannanase-like"/>
    <property type="match status" value="1"/>
</dbReference>
<dbReference type="AlphaFoldDB" id="A0A7Y4H574"/>
<sequence>MAGVFPVQGFGFLSNYNGAFVASSAQAAMQAIAATNANSIELAPRLFMQTRTSNDVFADPNKTESDANILKAAANAQSLGLSVTLKPMVSALDGTLAYALIPSDPAAFFASYKAEIVHMAEIAEQAGATMLAIGNELGKLSGPQYRSYWVDIIDSVRAVFHGEITYAAATDEAINVSFWDKVDEIGINAYPPLTTSLDPSVDQMIAAWKSMPTDNYWAAVMDHMSPVDFFHSLAVKYGKAVVFTETGYRSVDGTNISPGGWGGTTQDLQEQYDAFNAFFQVWGSEGGSWFKGAQIWNWDANNLYSPTGYSPMGKPAEQLITEWYGGQHQPPSLTITGSPSADLIDVGGGYDTLSGDIGNDVIRGGAGDDTITGGPDVIPKLTETTITVTGYSPVVDGIGAKMKLLINGQQIGDIVEFHAAADSSEYQTYTFKFHNPAIVSSLDIAFINDAVTGGGDRNLYIKDITVNGEHLAVSEGINPSSPGTWNLYQNKSIHYDMTGHQDLFFGSSTDDDSLEGGPGKDLITGGAGTDTIQGGAGNDTINGGPGADVIHGGTDDDTINSGAGITTATDQLYGDDGNDIIKAGTGDTGALLYGGAGKDQLYGSGAANVMNGGDGNDYLSGGGGQDTMHGNAGDDQLKGGTGNEFLYGGSGNDRLIGGGGNDYLAGGTGNDTFVFASTLGKDTIADFHNTSGVQDIIQLDKTMFADFSALQSHIAEVGTSVVITVDANNTIEIKNTTLSQLHASDFLFA</sequence>
<dbReference type="Pfam" id="PF22612">
    <property type="entry name" value="GH113"/>
    <property type="match status" value="1"/>
</dbReference>
<comment type="caution">
    <text evidence="4">The sequence shown here is derived from an EMBL/GenBank/DDBJ whole genome shotgun (WGS) entry which is preliminary data.</text>
</comment>
<evidence type="ECO:0000259" key="3">
    <source>
        <dbReference type="Pfam" id="PF16841"/>
    </source>
</evidence>
<dbReference type="PANTHER" id="PTHR38340">
    <property type="entry name" value="S-LAYER PROTEIN"/>
    <property type="match status" value="1"/>
</dbReference>
<dbReference type="GO" id="GO:0005509">
    <property type="term" value="F:calcium ion binding"/>
    <property type="evidence" value="ECO:0007669"/>
    <property type="project" value="InterPro"/>
</dbReference>
<proteinExistence type="predicted"/>
<gene>
    <name evidence="4" type="ORF">HCN50_16815</name>
</gene>
<keyword evidence="5" id="KW-1185">Reference proteome</keyword>
<dbReference type="PRINTS" id="PR00313">
    <property type="entry name" value="CABNDNGRPT"/>
</dbReference>
<dbReference type="Proteomes" id="UP000528734">
    <property type="component" value="Unassembled WGS sequence"/>
</dbReference>
<dbReference type="InterPro" id="IPR001343">
    <property type="entry name" value="Hemolysn_Ca-bd"/>
</dbReference>
<comment type="subcellular location">
    <subcellularLocation>
        <location evidence="1">Secreted</location>
    </subcellularLocation>
</comment>
<dbReference type="InterPro" id="IPR031768">
    <property type="entry name" value="CBM60_xylan-bd"/>
</dbReference>
<dbReference type="EMBL" id="JAAVLW010000005">
    <property type="protein sequence ID" value="NOJ47889.1"/>
    <property type="molecule type" value="Genomic_DNA"/>
</dbReference>
<keyword evidence="2" id="KW-0964">Secreted</keyword>
<dbReference type="InterPro" id="IPR018511">
    <property type="entry name" value="Hemolysin-typ_Ca-bd_CS"/>
</dbReference>
<dbReference type="Gene3D" id="2.150.10.10">
    <property type="entry name" value="Serralysin-like metalloprotease, C-terminal"/>
    <property type="match status" value="3"/>
</dbReference>
<organism evidence="4 5">
    <name type="scientific">Bradyrhizobium archetypum</name>
    <dbReference type="NCBI Taxonomy" id="2721160"/>
    <lineage>
        <taxon>Bacteria</taxon>
        <taxon>Pseudomonadati</taxon>
        <taxon>Pseudomonadota</taxon>
        <taxon>Alphaproteobacteria</taxon>
        <taxon>Hyphomicrobiales</taxon>
        <taxon>Nitrobacteraceae</taxon>
        <taxon>Bradyrhizobium</taxon>
    </lineage>
</organism>
<evidence type="ECO:0000313" key="4">
    <source>
        <dbReference type="EMBL" id="NOJ47889.1"/>
    </source>
</evidence>
<dbReference type="SUPFAM" id="SSF51120">
    <property type="entry name" value="beta-Roll"/>
    <property type="match status" value="3"/>
</dbReference>
<accession>A0A7Y4H574</accession>
<dbReference type="InterPro" id="IPR011049">
    <property type="entry name" value="Serralysin-like_metalloprot_C"/>
</dbReference>
<evidence type="ECO:0000256" key="1">
    <source>
        <dbReference type="ARBA" id="ARBA00004613"/>
    </source>
</evidence>
<dbReference type="Gene3D" id="3.20.20.80">
    <property type="entry name" value="Glycosidases"/>
    <property type="match status" value="1"/>
</dbReference>
<dbReference type="PANTHER" id="PTHR38340:SF1">
    <property type="entry name" value="S-LAYER PROTEIN"/>
    <property type="match status" value="1"/>
</dbReference>
<reference evidence="4 5" key="1">
    <citation type="submission" date="2020-03" db="EMBL/GenBank/DDBJ databases">
        <title>Bradyrhizobium diversity isolated from nodules of Muelleranthus trifoliolatus.</title>
        <authorList>
            <person name="Klepa M."/>
            <person name="Helene L."/>
            <person name="Hungria M."/>
        </authorList>
    </citation>
    <scope>NUCLEOTIDE SEQUENCE [LARGE SCALE GENOMIC DNA]</scope>
    <source>
        <strain evidence="4 5">WSM 1744</strain>
    </source>
</reference>
<dbReference type="RefSeq" id="WP_171710783.1">
    <property type="nucleotide sequence ID" value="NZ_JAAVLW010000005.1"/>
</dbReference>
<dbReference type="SUPFAM" id="SSF51445">
    <property type="entry name" value="(Trans)glycosidases"/>
    <property type="match status" value="1"/>
</dbReference>
<dbReference type="InterPro" id="IPR017853">
    <property type="entry name" value="GH"/>
</dbReference>
<evidence type="ECO:0000313" key="5">
    <source>
        <dbReference type="Proteomes" id="UP000528734"/>
    </source>
</evidence>
<dbReference type="InterPro" id="IPR055151">
    <property type="entry name" value="GH113"/>
</dbReference>